<gene>
    <name evidence="5" type="ORF">RJ639_014947</name>
</gene>
<sequence>MDAIVLYPSPGMGHLISMVELGKLIVNLHPSISIIILATTPSFNTGSTAAYIRHVSATTPSITFHHLPTIKLDPSTYTSIEAVTFDLLHLNNPFVCEALQSISTSSTIAAIIMDLFCTPALSVAADLKIPAYYFFTSGAGLLALFLYIPTIDKTTTKSFNEVSTLLHVPSLPPIPSFDMIMPMLDRTSSEYASFVHFASQLPKAAGVIVNTFENLEHKQVKAINEGECLPDVPTPPVFCVGPLIAADGQGGSGGRHECLSWLDSQPGESVVFLCFGSLGVFSAKQLKEIAVGLERSEQRVLLVRELKLALPMTVADDGFVSAAEVEKRVRELMESEGGRLVRDRVTVASEEAKLAMKEGGSSHRALVKLVESLKLR</sequence>
<comment type="similarity">
    <text evidence="1">Belongs to the UDP-glycosyltransferase family.</text>
</comment>
<evidence type="ECO:0000313" key="5">
    <source>
        <dbReference type="EMBL" id="KAK3008261.1"/>
    </source>
</evidence>
<dbReference type="InterPro" id="IPR002213">
    <property type="entry name" value="UDP_glucos_trans"/>
</dbReference>
<evidence type="ECO:0000313" key="6">
    <source>
        <dbReference type="Proteomes" id="UP001188597"/>
    </source>
</evidence>
<dbReference type="FunFam" id="3.40.50.2000:FF:000095">
    <property type="entry name" value="Glycosyltransferase"/>
    <property type="match status" value="1"/>
</dbReference>
<keyword evidence="2" id="KW-0328">Glycosyltransferase</keyword>
<keyword evidence="4" id="KW-0472">Membrane</keyword>
<evidence type="ECO:0000256" key="2">
    <source>
        <dbReference type="ARBA" id="ARBA00022676"/>
    </source>
</evidence>
<evidence type="ECO:0000256" key="1">
    <source>
        <dbReference type="ARBA" id="ARBA00009995"/>
    </source>
</evidence>
<dbReference type="AlphaFoldDB" id="A0AA88VG29"/>
<feature type="transmembrane region" description="Helical" evidence="4">
    <location>
        <begin position="131"/>
        <end position="148"/>
    </location>
</feature>
<accession>A0AA88VG29</accession>
<evidence type="ECO:0000256" key="3">
    <source>
        <dbReference type="ARBA" id="ARBA00022679"/>
    </source>
</evidence>
<dbReference type="EMBL" id="JAVXUP010001771">
    <property type="protein sequence ID" value="KAK3008261.1"/>
    <property type="molecule type" value="Genomic_DNA"/>
</dbReference>
<dbReference type="SUPFAM" id="SSF53756">
    <property type="entry name" value="UDP-Glycosyltransferase/glycogen phosphorylase"/>
    <property type="match status" value="1"/>
</dbReference>
<dbReference type="Proteomes" id="UP001188597">
    <property type="component" value="Unassembled WGS sequence"/>
</dbReference>
<proteinExistence type="inferred from homology"/>
<evidence type="ECO:0000256" key="4">
    <source>
        <dbReference type="SAM" id="Phobius"/>
    </source>
</evidence>
<keyword evidence="6" id="KW-1185">Reference proteome</keyword>
<dbReference type="PANTHER" id="PTHR48048:SF30">
    <property type="entry name" value="GLYCOSYLTRANSFERASE"/>
    <property type="match status" value="1"/>
</dbReference>
<keyword evidence="4" id="KW-0812">Transmembrane</keyword>
<dbReference type="Gene3D" id="3.40.50.2000">
    <property type="entry name" value="Glycogen Phosphorylase B"/>
    <property type="match status" value="3"/>
</dbReference>
<organism evidence="5 6">
    <name type="scientific">Escallonia herrerae</name>
    <dbReference type="NCBI Taxonomy" id="1293975"/>
    <lineage>
        <taxon>Eukaryota</taxon>
        <taxon>Viridiplantae</taxon>
        <taxon>Streptophyta</taxon>
        <taxon>Embryophyta</taxon>
        <taxon>Tracheophyta</taxon>
        <taxon>Spermatophyta</taxon>
        <taxon>Magnoliopsida</taxon>
        <taxon>eudicotyledons</taxon>
        <taxon>Gunneridae</taxon>
        <taxon>Pentapetalae</taxon>
        <taxon>asterids</taxon>
        <taxon>campanulids</taxon>
        <taxon>Escalloniales</taxon>
        <taxon>Escalloniaceae</taxon>
        <taxon>Escallonia</taxon>
    </lineage>
</organism>
<dbReference type="InterPro" id="IPR050481">
    <property type="entry name" value="UDP-glycosyltransf_plant"/>
</dbReference>
<protein>
    <submittedName>
        <fullName evidence="5">Uncharacterized protein</fullName>
    </submittedName>
</protein>
<reference evidence="5" key="1">
    <citation type="submission" date="2022-12" db="EMBL/GenBank/DDBJ databases">
        <title>Draft genome assemblies for two species of Escallonia (Escalloniales).</title>
        <authorList>
            <person name="Chanderbali A."/>
            <person name="Dervinis C."/>
            <person name="Anghel I."/>
            <person name="Soltis D."/>
            <person name="Soltis P."/>
            <person name="Zapata F."/>
        </authorList>
    </citation>
    <scope>NUCLEOTIDE SEQUENCE</scope>
    <source>
        <strain evidence="5">UCBG64.0493</strain>
        <tissue evidence="5">Leaf</tissue>
    </source>
</reference>
<keyword evidence="4" id="KW-1133">Transmembrane helix</keyword>
<dbReference type="CDD" id="cd03784">
    <property type="entry name" value="GT1_Gtf-like"/>
    <property type="match status" value="1"/>
</dbReference>
<dbReference type="PANTHER" id="PTHR48048">
    <property type="entry name" value="GLYCOSYLTRANSFERASE"/>
    <property type="match status" value="1"/>
</dbReference>
<dbReference type="GO" id="GO:0035251">
    <property type="term" value="F:UDP-glucosyltransferase activity"/>
    <property type="evidence" value="ECO:0007669"/>
    <property type="project" value="InterPro"/>
</dbReference>
<keyword evidence="3" id="KW-0808">Transferase</keyword>
<comment type="caution">
    <text evidence="5">The sequence shown here is derived from an EMBL/GenBank/DDBJ whole genome shotgun (WGS) entry which is preliminary data.</text>
</comment>
<name>A0AA88VG29_9ASTE</name>